<name>A0A168FLT7_9MICO</name>
<dbReference type="InterPro" id="IPR013321">
    <property type="entry name" value="Arc_rbn_hlx_hlx"/>
</dbReference>
<dbReference type="InterPro" id="IPR053853">
    <property type="entry name" value="FitA-like_RHH"/>
</dbReference>
<keyword evidence="3" id="KW-1185">Reference proteome</keyword>
<sequence>MATVTVRGLDDGVKARLQAMAVRHGRSMEAEVRAILASAAGSSSAVERHLARGVAGAATSADWVDRARDLLERAWDEPEWDDDWLPARGGGARPPVDLG</sequence>
<dbReference type="KEGG" id="ido:I598_2562"/>
<dbReference type="AlphaFoldDB" id="A0A168FLT7"/>
<dbReference type="GO" id="GO:0006355">
    <property type="term" value="P:regulation of DNA-templated transcription"/>
    <property type="evidence" value="ECO:0007669"/>
    <property type="project" value="InterPro"/>
</dbReference>
<dbReference type="Gene3D" id="1.10.1220.10">
    <property type="entry name" value="Met repressor-like"/>
    <property type="match status" value="1"/>
</dbReference>
<evidence type="ECO:0000313" key="2">
    <source>
        <dbReference type="EMBL" id="ANC32096.1"/>
    </source>
</evidence>
<dbReference type="InterPro" id="IPR010985">
    <property type="entry name" value="Ribbon_hlx_hlx"/>
</dbReference>
<protein>
    <recommendedName>
        <fullName evidence="1">Antitoxin FitA-like ribbon-helix-helix domain-containing protein</fullName>
    </recommendedName>
</protein>
<proteinExistence type="predicted"/>
<dbReference type="Pfam" id="PF22513">
    <property type="entry name" value="FitA-like_RHH"/>
    <property type="match status" value="1"/>
</dbReference>
<accession>A0A168FLT7</accession>
<evidence type="ECO:0000259" key="1">
    <source>
        <dbReference type="Pfam" id="PF22513"/>
    </source>
</evidence>
<gene>
    <name evidence="2" type="ORF">I598_2562</name>
</gene>
<reference evidence="2 3" key="1">
    <citation type="submission" date="2016-01" db="EMBL/GenBank/DDBJ databases">
        <title>Complete genome sequence of a soil Actinobacterium, Isoptericola dokdonensis DS-3.</title>
        <authorList>
            <person name="Kwon S.-K."/>
            <person name="Kim J.F."/>
        </authorList>
    </citation>
    <scope>NUCLEOTIDE SEQUENCE [LARGE SCALE GENOMIC DNA]</scope>
    <source>
        <strain evidence="2 3">DS-3</strain>
    </source>
</reference>
<dbReference type="SUPFAM" id="SSF47598">
    <property type="entry name" value="Ribbon-helix-helix"/>
    <property type="match status" value="1"/>
</dbReference>
<dbReference type="STRING" id="1300344.I598_2562"/>
<feature type="domain" description="Antitoxin FitA-like ribbon-helix-helix" evidence="1">
    <location>
        <begin position="2"/>
        <end position="40"/>
    </location>
</feature>
<evidence type="ECO:0000313" key="3">
    <source>
        <dbReference type="Proteomes" id="UP000076794"/>
    </source>
</evidence>
<dbReference type="PATRIC" id="fig|1300344.3.peg.2573"/>
<dbReference type="EMBL" id="CP014209">
    <property type="protein sequence ID" value="ANC32096.1"/>
    <property type="molecule type" value="Genomic_DNA"/>
</dbReference>
<dbReference type="Proteomes" id="UP000076794">
    <property type="component" value="Chromosome"/>
</dbReference>
<organism evidence="2 3">
    <name type="scientific">Isoptericola dokdonensis DS-3</name>
    <dbReference type="NCBI Taxonomy" id="1300344"/>
    <lineage>
        <taxon>Bacteria</taxon>
        <taxon>Bacillati</taxon>
        <taxon>Actinomycetota</taxon>
        <taxon>Actinomycetes</taxon>
        <taxon>Micrococcales</taxon>
        <taxon>Promicromonosporaceae</taxon>
        <taxon>Isoptericola</taxon>
    </lineage>
</organism>